<evidence type="ECO:0000313" key="2">
    <source>
        <dbReference type="EMBL" id="CDW87293.1"/>
    </source>
</evidence>
<dbReference type="AlphaFoldDB" id="A0A078B1V2"/>
<keyword evidence="1" id="KW-0812">Transmembrane</keyword>
<keyword evidence="3" id="KW-1185">Reference proteome</keyword>
<gene>
    <name evidence="2" type="primary">Contig17016.g18124</name>
    <name evidence="2" type="ORF">STYLEM_16396</name>
</gene>
<reference evidence="2 3" key="1">
    <citation type="submission" date="2014-06" db="EMBL/GenBank/DDBJ databases">
        <authorList>
            <person name="Swart Estienne"/>
        </authorList>
    </citation>
    <scope>NUCLEOTIDE SEQUENCE [LARGE SCALE GENOMIC DNA]</scope>
    <source>
        <strain evidence="2 3">130c</strain>
    </source>
</reference>
<proteinExistence type="predicted"/>
<evidence type="ECO:0000256" key="1">
    <source>
        <dbReference type="SAM" id="Phobius"/>
    </source>
</evidence>
<protein>
    <recommendedName>
        <fullName evidence="4">Transmembrane protein</fullName>
    </recommendedName>
</protein>
<keyword evidence="1" id="KW-0472">Membrane</keyword>
<sequence length="323" mass="36889">MSFVNQYRKTSIDSAREDQLDVIPVNDFENDTEFKPASNLDSFKSKTKKLSSGNSNQLTKKGQELQLSDLECNNQNFDGIELYKTQIWTRRYAFVVLLSSLTMIGYGISTTIYEFVQIAKFDNSRDQQLQLANEGDQQPQSQQLTFQFNLKTFIFLQGVSLLTSFITLAQGIIGLILAAQSIVALKKIMENGNNPRCLEQIQKKTEKIGEMMNLLVFIQVTSAVAYAAVYINVINKAQEKFEKQENVNFEEARVISKFEQIITVRCAFIIIFYVLGCTLSMLAFNRFKRHQKRYEDILGGNKAILDNSQLYQSHKANNAILEE</sequence>
<keyword evidence="1" id="KW-1133">Transmembrane helix</keyword>
<evidence type="ECO:0008006" key="4">
    <source>
        <dbReference type="Google" id="ProtNLM"/>
    </source>
</evidence>
<dbReference type="EMBL" id="CCKQ01015474">
    <property type="protein sequence ID" value="CDW87293.1"/>
    <property type="molecule type" value="Genomic_DNA"/>
</dbReference>
<feature type="transmembrane region" description="Helical" evidence="1">
    <location>
        <begin position="262"/>
        <end position="284"/>
    </location>
</feature>
<feature type="transmembrane region" description="Helical" evidence="1">
    <location>
        <begin position="154"/>
        <end position="179"/>
    </location>
</feature>
<dbReference type="Proteomes" id="UP000039865">
    <property type="component" value="Unassembled WGS sequence"/>
</dbReference>
<feature type="transmembrane region" description="Helical" evidence="1">
    <location>
        <begin position="92"/>
        <end position="113"/>
    </location>
</feature>
<dbReference type="InParanoid" id="A0A078B1V2"/>
<evidence type="ECO:0000313" key="3">
    <source>
        <dbReference type="Proteomes" id="UP000039865"/>
    </source>
</evidence>
<accession>A0A078B1V2</accession>
<organism evidence="2 3">
    <name type="scientific">Stylonychia lemnae</name>
    <name type="common">Ciliate</name>
    <dbReference type="NCBI Taxonomy" id="5949"/>
    <lineage>
        <taxon>Eukaryota</taxon>
        <taxon>Sar</taxon>
        <taxon>Alveolata</taxon>
        <taxon>Ciliophora</taxon>
        <taxon>Intramacronucleata</taxon>
        <taxon>Spirotrichea</taxon>
        <taxon>Stichotrichia</taxon>
        <taxon>Sporadotrichida</taxon>
        <taxon>Oxytrichidae</taxon>
        <taxon>Stylonychinae</taxon>
        <taxon>Stylonychia</taxon>
    </lineage>
</organism>
<name>A0A078B1V2_STYLE</name>
<feature type="transmembrane region" description="Helical" evidence="1">
    <location>
        <begin position="212"/>
        <end position="233"/>
    </location>
</feature>